<sequence length="238" mass="26371">MDAHPRVGALILSIDARLRRTGFAVEPAPPACSRYSYCDAQYHTDTGRVSSRELDAGRFYKQVLHPCTPCPLCTRSGQVSCLLNRHTSVTPLSILTVPSSRREDRIADTAVRQQHEYVRRHINSLGRLWHGPRPGIDLYAPRATPSLESQCHAPLSHFNRSLNFWGYLVPPIFLVSTQPVGVIQATIHPSRFPHQGPRVQCKPHIAHNAPTAQSCPTWLTGIQADCGLPLRAGTVVEP</sequence>
<dbReference type="Proteomes" id="UP000256964">
    <property type="component" value="Unassembled WGS sequence"/>
</dbReference>
<evidence type="ECO:0000313" key="1">
    <source>
        <dbReference type="EMBL" id="RDX54735.1"/>
    </source>
</evidence>
<evidence type="ECO:0000313" key="2">
    <source>
        <dbReference type="Proteomes" id="UP000256964"/>
    </source>
</evidence>
<proteinExistence type="predicted"/>
<organism evidence="1 2">
    <name type="scientific">Lentinus brumalis</name>
    <dbReference type="NCBI Taxonomy" id="2498619"/>
    <lineage>
        <taxon>Eukaryota</taxon>
        <taxon>Fungi</taxon>
        <taxon>Dikarya</taxon>
        <taxon>Basidiomycota</taxon>
        <taxon>Agaricomycotina</taxon>
        <taxon>Agaricomycetes</taxon>
        <taxon>Polyporales</taxon>
        <taxon>Polyporaceae</taxon>
        <taxon>Lentinus</taxon>
    </lineage>
</organism>
<protein>
    <submittedName>
        <fullName evidence="1">Uncharacterized protein</fullName>
    </submittedName>
</protein>
<dbReference type="EMBL" id="KZ857384">
    <property type="protein sequence ID" value="RDX54735.1"/>
    <property type="molecule type" value="Genomic_DNA"/>
</dbReference>
<accession>A0A371DQC2</accession>
<keyword evidence="2" id="KW-1185">Reference proteome</keyword>
<name>A0A371DQC2_9APHY</name>
<dbReference type="AlphaFoldDB" id="A0A371DQC2"/>
<reference evidence="1 2" key="1">
    <citation type="journal article" date="2018" name="Biotechnol. Biofuels">
        <title>Integrative visual omics of the white-rot fungus Polyporus brumalis exposes the biotechnological potential of its oxidative enzymes for delignifying raw plant biomass.</title>
        <authorList>
            <person name="Miyauchi S."/>
            <person name="Rancon A."/>
            <person name="Drula E."/>
            <person name="Hage H."/>
            <person name="Chaduli D."/>
            <person name="Favel A."/>
            <person name="Grisel S."/>
            <person name="Henrissat B."/>
            <person name="Herpoel-Gimbert I."/>
            <person name="Ruiz-Duenas F.J."/>
            <person name="Chevret D."/>
            <person name="Hainaut M."/>
            <person name="Lin J."/>
            <person name="Wang M."/>
            <person name="Pangilinan J."/>
            <person name="Lipzen A."/>
            <person name="Lesage-Meessen L."/>
            <person name="Navarro D."/>
            <person name="Riley R."/>
            <person name="Grigoriev I.V."/>
            <person name="Zhou S."/>
            <person name="Raouche S."/>
            <person name="Rosso M.N."/>
        </authorList>
    </citation>
    <scope>NUCLEOTIDE SEQUENCE [LARGE SCALE GENOMIC DNA]</scope>
    <source>
        <strain evidence="1 2">BRFM 1820</strain>
    </source>
</reference>
<gene>
    <name evidence="1" type="ORF">OH76DRAFT_993897</name>
</gene>